<comment type="caution">
    <text evidence="4">The sequence shown here is derived from an EMBL/GenBank/DDBJ whole genome shotgun (WGS) entry which is preliminary data.</text>
</comment>
<keyword evidence="2 4" id="KW-0808">Transferase</keyword>
<reference evidence="4 5" key="1">
    <citation type="submission" date="2019-03" db="EMBL/GenBank/DDBJ databases">
        <title>Luteimonas zhaokaii sp.nov., isolated from the rectal contents of Plateau pika in Yushu, Qinghai Province, China.</title>
        <authorList>
            <person name="Zhang G."/>
        </authorList>
    </citation>
    <scope>NUCLEOTIDE SEQUENCE [LARGE SCALE GENOMIC DNA]</scope>
    <source>
        <strain evidence="4 5">B9</strain>
    </source>
</reference>
<keyword evidence="5" id="KW-1185">Reference proteome</keyword>
<dbReference type="PANTHER" id="PTHR12215:SF10">
    <property type="entry name" value="L-AMINOADIPATE-SEMIALDEHYDE DEHYDROGENASE-PHOSPHOPANTETHEINYL TRANSFERASE"/>
    <property type="match status" value="1"/>
</dbReference>
<gene>
    <name evidence="4" type="ORF">E2F46_01135</name>
</gene>
<dbReference type="Gene3D" id="3.90.470.20">
    <property type="entry name" value="4'-phosphopantetheinyl transferase domain"/>
    <property type="match status" value="2"/>
</dbReference>
<dbReference type="Pfam" id="PF01648">
    <property type="entry name" value="ACPS"/>
    <property type="match status" value="1"/>
</dbReference>
<sequence length="232" mass="24757">MSSRHGAGGEGVTVASSRLSSWKPWLADAATLLSDAERARAARMKHARDAEDRMLAYALHRLVLGRLLSMDPCDVPLTRDRHGCPCVEGQACQTSLSHARDAVAIAVSTAGPVGVDIEHASRAASMEAIADEVLHPSERIDPDHPRAQRGQSLLETWVRKEAYLKASGVGLLVPMPGFALHQGEPMRLAPHPDEGVRDAVVSTTLLSLLPGYALALTCAPGVEVQSMRVEPA</sequence>
<dbReference type="EMBL" id="SMTF01000001">
    <property type="protein sequence ID" value="TDK28524.1"/>
    <property type="molecule type" value="Genomic_DNA"/>
</dbReference>
<dbReference type="GO" id="GO:0019878">
    <property type="term" value="P:lysine biosynthetic process via aminoadipic acid"/>
    <property type="evidence" value="ECO:0007669"/>
    <property type="project" value="TreeGrafter"/>
</dbReference>
<dbReference type="RefSeq" id="WP_133320345.1">
    <property type="nucleotide sequence ID" value="NZ_SMTF01000001.1"/>
</dbReference>
<proteinExistence type="inferred from homology"/>
<dbReference type="PANTHER" id="PTHR12215">
    <property type="entry name" value="PHOSPHOPANTETHEINE TRANSFERASE"/>
    <property type="match status" value="1"/>
</dbReference>
<organism evidence="4 5">
    <name type="scientific">Luteimonas aestuarii</name>
    <dbReference type="NCBI Taxonomy" id="453837"/>
    <lineage>
        <taxon>Bacteria</taxon>
        <taxon>Pseudomonadati</taxon>
        <taxon>Pseudomonadota</taxon>
        <taxon>Gammaproteobacteria</taxon>
        <taxon>Lysobacterales</taxon>
        <taxon>Lysobacteraceae</taxon>
        <taxon>Luteimonas</taxon>
    </lineage>
</organism>
<evidence type="ECO:0000256" key="1">
    <source>
        <dbReference type="ARBA" id="ARBA00010990"/>
    </source>
</evidence>
<name>A0A4R5U4F1_9GAMM</name>
<dbReference type="AlphaFoldDB" id="A0A4R5U4F1"/>
<protein>
    <submittedName>
        <fullName evidence="4">4'-phosphopantetheinyl transferase superfamily protein</fullName>
    </submittedName>
</protein>
<comment type="similarity">
    <text evidence="1">Belongs to the P-Pant transferase superfamily. Gsp/Sfp/HetI/AcpT family.</text>
</comment>
<dbReference type="InterPro" id="IPR008278">
    <property type="entry name" value="4-PPantetheinyl_Trfase_dom"/>
</dbReference>
<dbReference type="GO" id="GO:0008897">
    <property type="term" value="F:holo-[acyl-carrier-protein] synthase activity"/>
    <property type="evidence" value="ECO:0007669"/>
    <property type="project" value="InterPro"/>
</dbReference>
<dbReference type="InterPro" id="IPR050559">
    <property type="entry name" value="P-Pant_transferase_sf"/>
</dbReference>
<feature type="domain" description="4'-phosphopantetheinyl transferase" evidence="3">
    <location>
        <begin position="112"/>
        <end position="182"/>
    </location>
</feature>
<evidence type="ECO:0000313" key="5">
    <source>
        <dbReference type="Proteomes" id="UP000294796"/>
    </source>
</evidence>
<dbReference type="InterPro" id="IPR037143">
    <property type="entry name" value="4-PPantetheinyl_Trfase_dom_sf"/>
</dbReference>
<accession>A0A4R5U4F1</accession>
<evidence type="ECO:0000313" key="4">
    <source>
        <dbReference type="EMBL" id="TDK28524.1"/>
    </source>
</evidence>
<dbReference type="GO" id="GO:0005829">
    <property type="term" value="C:cytosol"/>
    <property type="evidence" value="ECO:0007669"/>
    <property type="project" value="TreeGrafter"/>
</dbReference>
<dbReference type="OrthoDB" id="9808281at2"/>
<evidence type="ECO:0000259" key="3">
    <source>
        <dbReference type="Pfam" id="PF01648"/>
    </source>
</evidence>
<dbReference type="SUPFAM" id="SSF56214">
    <property type="entry name" value="4'-phosphopantetheinyl transferase"/>
    <property type="match status" value="2"/>
</dbReference>
<evidence type="ECO:0000256" key="2">
    <source>
        <dbReference type="ARBA" id="ARBA00022679"/>
    </source>
</evidence>
<dbReference type="GO" id="GO:0000287">
    <property type="term" value="F:magnesium ion binding"/>
    <property type="evidence" value="ECO:0007669"/>
    <property type="project" value="InterPro"/>
</dbReference>
<dbReference type="Proteomes" id="UP000294796">
    <property type="component" value="Unassembled WGS sequence"/>
</dbReference>